<sequence>MVFFSNWRSSDVSRHIPFVYNVTANTFYSYVPAITRFHNDIRVVHFAGALKPWHLTYNPQNEQLSGNLDGQHDVQREFLLSWWKVMYERVWPQLSKFNQSNISVVNKSCRMNIDLNVNKMKEEEKKNFFENRRLSYPSIIDDLYNDISIEENIKKIYSINNIIPKSGIFYIKQGENIYLNHYQPEYIHSNLFNYNYQQDNLSSQKIISFFSKEKKREYFMGQSEGGFGGLNYGSLTNDQGVQSGSAAHRRAWEAGQIDYHGRDSFTHIQEQLERNITQQQTQPYHPSQQHTQSTLASAVPNLGEQEKQSTQTDQSASSGSHQ</sequence>
<organism evidence="2 3">
    <name type="scientific">Rotaria sordida</name>
    <dbReference type="NCBI Taxonomy" id="392033"/>
    <lineage>
        <taxon>Eukaryota</taxon>
        <taxon>Metazoa</taxon>
        <taxon>Spiralia</taxon>
        <taxon>Gnathifera</taxon>
        <taxon>Rotifera</taxon>
        <taxon>Eurotatoria</taxon>
        <taxon>Bdelloidea</taxon>
        <taxon>Philodinida</taxon>
        <taxon>Philodinidae</taxon>
        <taxon>Rotaria</taxon>
    </lineage>
</organism>
<comment type="caution">
    <text evidence="2">The sequence shown here is derived from an EMBL/GenBank/DDBJ whole genome shotgun (WGS) entry which is preliminary data.</text>
</comment>
<dbReference type="EMBL" id="CAJOBE010011484">
    <property type="protein sequence ID" value="CAF4131863.1"/>
    <property type="molecule type" value="Genomic_DNA"/>
</dbReference>
<gene>
    <name evidence="2" type="ORF">FNK824_LOCUS32785</name>
</gene>
<reference evidence="2" key="1">
    <citation type="submission" date="2021-02" db="EMBL/GenBank/DDBJ databases">
        <authorList>
            <person name="Nowell W R."/>
        </authorList>
    </citation>
    <scope>NUCLEOTIDE SEQUENCE</scope>
</reference>
<accession>A0A819X681</accession>
<feature type="region of interest" description="Disordered" evidence="1">
    <location>
        <begin position="278"/>
        <end position="322"/>
    </location>
</feature>
<evidence type="ECO:0000256" key="1">
    <source>
        <dbReference type="SAM" id="MobiDB-lite"/>
    </source>
</evidence>
<evidence type="ECO:0000313" key="2">
    <source>
        <dbReference type="EMBL" id="CAF4131863.1"/>
    </source>
</evidence>
<dbReference type="SUPFAM" id="SSF53448">
    <property type="entry name" value="Nucleotide-diphospho-sugar transferases"/>
    <property type="match status" value="1"/>
</dbReference>
<dbReference type="InterPro" id="IPR029044">
    <property type="entry name" value="Nucleotide-diphossugar_trans"/>
</dbReference>
<feature type="compositionally biased region" description="Polar residues" evidence="1">
    <location>
        <begin position="308"/>
        <end position="322"/>
    </location>
</feature>
<name>A0A819X681_9BILA</name>
<proteinExistence type="predicted"/>
<dbReference type="Gene3D" id="3.90.550.10">
    <property type="entry name" value="Spore Coat Polysaccharide Biosynthesis Protein SpsA, Chain A"/>
    <property type="match status" value="1"/>
</dbReference>
<evidence type="ECO:0000313" key="3">
    <source>
        <dbReference type="Proteomes" id="UP000663874"/>
    </source>
</evidence>
<protein>
    <submittedName>
        <fullName evidence="2">Uncharacterized protein</fullName>
    </submittedName>
</protein>
<dbReference type="PANTHER" id="PTHR11183">
    <property type="entry name" value="GLYCOGENIN SUBFAMILY MEMBER"/>
    <property type="match status" value="1"/>
</dbReference>
<dbReference type="Proteomes" id="UP000663874">
    <property type="component" value="Unassembled WGS sequence"/>
</dbReference>
<feature type="compositionally biased region" description="Low complexity" evidence="1">
    <location>
        <begin position="278"/>
        <end position="293"/>
    </location>
</feature>
<dbReference type="AlphaFoldDB" id="A0A819X681"/>
<dbReference type="InterPro" id="IPR050587">
    <property type="entry name" value="GNT1/Glycosyltrans_8"/>
</dbReference>